<reference evidence="3" key="1">
    <citation type="submission" date="2020-11" db="EMBL/GenBank/DDBJ databases">
        <authorList>
            <consortium name="DOE Joint Genome Institute"/>
            <person name="Ahrendt S."/>
            <person name="Riley R."/>
            <person name="Andreopoulos W."/>
            <person name="Labutti K."/>
            <person name="Pangilinan J."/>
            <person name="Ruiz-Duenas F.J."/>
            <person name="Barrasa J.M."/>
            <person name="Sanchez-Garcia M."/>
            <person name="Camarero S."/>
            <person name="Miyauchi S."/>
            <person name="Serrano A."/>
            <person name="Linde D."/>
            <person name="Babiker R."/>
            <person name="Drula E."/>
            <person name="Ayuso-Fernandez I."/>
            <person name="Pacheco R."/>
            <person name="Padilla G."/>
            <person name="Ferreira P."/>
            <person name="Barriuso J."/>
            <person name="Kellner H."/>
            <person name="Castanera R."/>
            <person name="Alfaro M."/>
            <person name="Ramirez L."/>
            <person name="Pisabarro A.G."/>
            <person name="Kuo A."/>
            <person name="Tritt A."/>
            <person name="Lipzen A."/>
            <person name="He G."/>
            <person name="Yan M."/>
            <person name="Ng V."/>
            <person name="Cullen D."/>
            <person name="Martin F."/>
            <person name="Rosso M.-N."/>
            <person name="Henrissat B."/>
            <person name="Hibbett D."/>
            <person name="Martinez A.T."/>
            <person name="Grigoriev I.V."/>
        </authorList>
    </citation>
    <scope>NUCLEOTIDE SEQUENCE</scope>
    <source>
        <strain evidence="3">CBS 247.69</strain>
    </source>
</reference>
<evidence type="ECO:0000256" key="1">
    <source>
        <dbReference type="SAM" id="MobiDB-lite"/>
    </source>
</evidence>
<evidence type="ECO:0000256" key="2">
    <source>
        <dbReference type="SAM" id="SignalP"/>
    </source>
</evidence>
<dbReference type="SUPFAM" id="SSF52047">
    <property type="entry name" value="RNI-like"/>
    <property type="match status" value="1"/>
</dbReference>
<comment type="caution">
    <text evidence="3">The sequence shown here is derived from an EMBL/GenBank/DDBJ whole genome shotgun (WGS) entry which is preliminary data.</text>
</comment>
<evidence type="ECO:0008006" key="5">
    <source>
        <dbReference type="Google" id="ProtNLM"/>
    </source>
</evidence>
<proteinExistence type="predicted"/>
<dbReference type="EMBL" id="MU150229">
    <property type="protein sequence ID" value="KAF9469859.1"/>
    <property type="molecule type" value="Genomic_DNA"/>
</dbReference>
<name>A0A9P5YJQ4_9AGAR</name>
<keyword evidence="4" id="KW-1185">Reference proteome</keyword>
<protein>
    <recommendedName>
        <fullName evidence="5">F-box domain-containing protein</fullName>
    </recommendedName>
</protein>
<evidence type="ECO:0000313" key="3">
    <source>
        <dbReference type="EMBL" id="KAF9469859.1"/>
    </source>
</evidence>
<dbReference type="AlphaFoldDB" id="A0A9P5YJQ4"/>
<feature type="region of interest" description="Disordered" evidence="1">
    <location>
        <begin position="188"/>
        <end position="214"/>
    </location>
</feature>
<accession>A0A9P5YJQ4</accession>
<feature type="chain" id="PRO_5040372174" description="F-box domain-containing protein" evidence="2">
    <location>
        <begin position="19"/>
        <end position="768"/>
    </location>
</feature>
<sequence length="768" mass="86393">MKRGTVTSFLLIQSVAFGSPCSCTLEVEEISEKRTCKRWPLNCSSHVDPSSPSPSTNIVAVWEISNLGNRLVDGATLPFTSDPPLVQYLESCTAKLWVFLWLCGRQALFVQTTRFGTVTEGQSISFGTGVFKQPHIIPLNFLSKLLIVLDASVLLVGLISKMLQGSIADQDYAVPNLNAQTSTSPDYAYPRGLEHQYTQPHPSSSTSTSSPLEISDGSTLIAPQSMQLPAVQAYRNFREMVVALQDAALGSWIPHPLSAQEYYTFNQDTAQRLAKIRVLEDAQRGVPLGANPDAERSLLLCRIDYKIRFWRTFRVNHLPTEIMTNIFRFVVWAAPEPRAGVQWRLWLTWTCKHWRTVALQDSTIWSAIWFRDLPPFARSLAWVDRAGDAPLDIRVNDSTERKFTDEEMGSLMDRLCTKINSIRMLIIILEDWEPILTILDKLRIAATAAKATGVSLLIERFELHRSGSPYVQIGDGYQPSSLRHPLPLFGGVPTPKLTYFSINGVHVDWGRSHIHNLTTLDLRRMPLERSPELSQFRDILKNSPALYKLCLDGAGPQWHPEDICDYPPVQLSRLRILILADISLHYALYILHHIASPNVRDLTVMNLVGEDYAPLFGAMTARFPAVKILTLFSVETLHTPGAGRALVKWLHSMPLLSYLRIANIKRIFLDAFLYNPETFQRVSGSAPTVKIVCPHVYILEFQSMQPQLIADWGIVRSKIGAPLKKFYIAKEHAKKLSNDDKAALESIAELNLIDFGTITVEEEELLRA</sequence>
<organism evidence="3 4">
    <name type="scientific">Collybia nuda</name>
    <dbReference type="NCBI Taxonomy" id="64659"/>
    <lineage>
        <taxon>Eukaryota</taxon>
        <taxon>Fungi</taxon>
        <taxon>Dikarya</taxon>
        <taxon>Basidiomycota</taxon>
        <taxon>Agaricomycotina</taxon>
        <taxon>Agaricomycetes</taxon>
        <taxon>Agaricomycetidae</taxon>
        <taxon>Agaricales</taxon>
        <taxon>Tricholomatineae</taxon>
        <taxon>Clitocybaceae</taxon>
        <taxon>Collybia</taxon>
    </lineage>
</organism>
<gene>
    <name evidence="3" type="ORF">BDZ94DRAFT_1243422</name>
</gene>
<keyword evidence="2" id="KW-0732">Signal</keyword>
<evidence type="ECO:0000313" key="4">
    <source>
        <dbReference type="Proteomes" id="UP000807353"/>
    </source>
</evidence>
<dbReference type="OrthoDB" id="3226575at2759"/>
<dbReference type="Proteomes" id="UP000807353">
    <property type="component" value="Unassembled WGS sequence"/>
</dbReference>
<feature type="signal peptide" evidence="2">
    <location>
        <begin position="1"/>
        <end position="18"/>
    </location>
</feature>